<gene>
    <name evidence="5" type="primary">rplD</name>
    <name evidence="7" type="ORF">JP09_005555</name>
</gene>
<evidence type="ECO:0000256" key="4">
    <source>
        <dbReference type="ARBA" id="ARBA00035244"/>
    </source>
</evidence>
<accession>A0A2P5P7I0</accession>
<comment type="subunit">
    <text evidence="5">Part of the 50S ribosomal subunit.</text>
</comment>
<keyword evidence="5" id="KW-0694">RNA-binding</keyword>
<dbReference type="Pfam" id="PF00573">
    <property type="entry name" value="Ribosomal_L4"/>
    <property type="match status" value="1"/>
</dbReference>
<organism evidence="7 8">
    <name type="scientific">Dehalogenimonas etheniformans</name>
    <dbReference type="NCBI Taxonomy" id="1536648"/>
    <lineage>
        <taxon>Bacteria</taxon>
        <taxon>Bacillati</taxon>
        <taxon>Chloroflexota</taxon>
        <taxon>Dehalococcoidia</taxon>
        <taxon>Dehalococcoidales</taxon>
        <taxon>Dehalococcoidaceae</taxon>
        <taxon>Dehalogenimonas</taxon>
    </lineage>
</organism>
<dbReference type="Gene3D" id="3.40.1370.10">
    <property type="match status" value="1"/>
</dbReference>
<evidence type="ECO:0000256" key="5">
    <source>
        <dbReference type="HAMAP-Rule" id="MF_01328"/>
    </source>
</evidence>
<dbReference type="GO" id="GO:1990904">
    <property type="term" value="C:ribonucleoprotein complex"/>
    <property type="evidence" value="ECO:0007669"/>
    <property type="project" value="UniProtKB-KW"/>
</dbReference>
<dbReference type="OrthoDB" id="9803201at2"/>
<dbReference type="HAMAP" id="MF_01328_B">
    <property type="entry name" value="Ribosomal_uL4_B"/>
    <property type="match status" value="1"/>
</dbReference>
<reference evidence="7 8" key="1">
    <citation type="journal article" date="2017" name="ISME J.">
        <title>Grape pomace compost harbors organohalide-respiring Dehalogenimonas species with novel reductive dehalogenase genes.</title>
        <authorList>
            <person name="Yang Y."/>
            <person name="Higgins S.A."/>
            <person name="Yan J."/>
            <person name="Simsir B."/>
            <person name="Chourey K."/>
            <person name="Iyer R."/>
            <person name="Hettich R.L."/>
            <person name="Baldwin B."/>
            <person name="Ogles D.M."/>
            <person name="Loffler F.E."/>
        </authorList>
    </citation>
    <scope>NUCLEOTIDE SEQUENCE [LARGE SCALE GENOMIC DNA]</scope>
    <source>
        <strain evidence="7 8">GP</strain>
    </source>
</reference>
<dbReference type="GO" id="GO:0005840">
    <property type="term" value="C:ribosome"/>
    <property type="evidence" value="ECO:0007669"/>
    <property type="project" value="UniProtKB-KW"/>
</dbReference>
<protein>
    <recommendedName>
        <fullName evidence="4 5">Large ribosomal subunit protein uL4</fullName>
    </recommendedName>
</protein>
<dbReference type="EMBL" id="JQAN02000009">
    <property type="protein sequence ID" value="PPD58257.1"/>
    <property type="molecule type" value="Genomic_DNA"/>
</dbReference>
<keyword evidence="8" id="KW-1185">Reference proteome</keyword>
<feature type="region of interest" description="Disordered" evidence="6">
    <location>
        <begin position="42"/>
        <end position="78"/>
    </location>
</feature>
<sequence>MEIAVYNTQGQVVKNRNISEAVFGVSMNEAVVHQAVVAQAANARQGTQSTKGRSEVAGSSKKLFRQKGTGEARAGSVKSGLRPGGGIIFGPKPRDFGKALPKKVRQLAIRCLLSDKFSSGGLKVIEGFNFEAPKTKDMAALLTALECVPSAIVATSGVDEKVVLSARNLPKVKTTPANLLNVADLLKYDKLLLTEEALAVVEKVWGGEAV</sequence>
<dbReference type="RefSeq" id="WP_102331263.1">
    <property type="nucleotide sequence ID" value="NZ_CP058566.2"/>
</dbReference>
<dbReference type="GO" id="GO:0003735">
    <property type="term" value="F:structural constituent of ribosome"/>
    <property type="evidence" value="ECO:0007669"/>
    <property type="project" value="InterPro"/>
</dbReference>
<evidence type="ECO:0000256" key="2">
    <source>
        <dbReference type="ARBA" id="ARBA00022980"/>
    </source>
</evidence>
<keyword evidence="5" id="KW-0699">rRNA-binding</keyword>
<dbReference type="SUPFAM" id="SSF52166">
    <property type="entry name" value="Ribosomal protein L4"/>
    <property type="match status" value="1"/>
</dbReference>
<dbReference type="GO" id="GO:0006412">
    <property type="term" value="P:translation"/>
    <property type="evidence" value="ECO:0007669"/>
    <property type="project" value="UniProtKB-UniRule"/>
</dbReference>
<keyword evidence="2 5" id="KW-0689">Ribosomal protein</keyword>
<evidence type="ECO:0000256" key="6">
    <source>
        <dbReference type="SAM" id="MobiDB-lite"/>
    </source>
</evidence>
<dbReference type="PANTHER" id="PTHR10746:SF6">
    <property type="entry name" value="LARGE RIBOSOMAL SUBUNIT PROTEIN UL4M"/>
    <property type="match status" value="1"/>
</dbReference>
<evidence type="ECO:0000256" key="1">
    <source>
        <dbReference type="ARBA" id="ARBA00010528"/>
    </source>
</evidence>
<name>A0A2P5P7I0_9CHLR</name>
<dbReference type="NCBIfam" id="TIGR03953">
    <property type="entry name" value="rplD_bact"/>
    <property type="match status" value="1"/>
</dbReference>
<dbReference type="AlphaFoldDB" id="A0A2P5P7I0"/>
<evidence type="ECO:0000313" key="8">
    <source>
        <dbReference type="Proteomes" id="UP000235653"/>
    </source>
</evidence>
<comment type="similarity">
    <text evidence="1 5">Belongs to the universal ribosomal protein uL4 family.</text>
</comment>
<proteinExistence type="inferred from homology"/>
<dbReference type="InterPro" id="IPR023574">
    <property type="entry name" value="Ribosomal_uL4_dom_sf"/>
</dbReference>
<keyword evidence="3 5" id="KW-0687">Ribonucleoprotein</keyword>
<comment type="caution">
    <text evidence="7">The sequence shown here is derived from an EMBL/GenBank/DDBJ whole genome shotgun (WGS) entry which is preliminary data.</text>
</comment>
<dbReference type="InterPro" id="IPR002136">
    <property type="entry name" value="Ribosomal_uL4"/>
</dbReference>
<evidence type="ECO:0000313" key="7">
    <source>
        <dbReference type="EMBL" id="PPD58257.1"/>
    </source>
</evidence>
<evidence type="ECO:0000256" key="3">
    <source>
        <dbReference type="ARBA" id="ARBA00023274"/>
    </source>
</evidence>
<dbReference type="GO" id="GO:0019843">
    <property type="term" value="F:rRNA binding"/>
    <property type="evidence" value="ECO:0007669"/>
    <property type="project" value="UniProtKB-UniRule"/>
</dbReference>
<dbReference type="InterPro" id="IPR013005">
    <property type="entry name" value="Ribosomal_uL4-like"/>
</dbReference>
<comment type="function">
    <text evidence="5">One of the primary rRNA binding proteins, this protein initially binds near the 5'-end of the 23S rRNA. It is important during the early stages of 50S assembly. It makes multiple contacts with different domains of the 23S rRNA in the assembled 50S subunit and ribosome.</text>
</comment>
<dbReference type="PANTHER" id="PTHR10746">
    <property type="entry name" value="50S RIBOSOMAL PROTEIN L4"/>
    <property type="match status" value="1"/>
</dbReference>
<comment type="function">
    <text evidence="5">Forms part of the polypeptide exit tunnel.</text>
</comment>
<dbReference type="Proteomes" id="UP000235653">
    <property type="component" value="Unassembled WGS sequence"/>
</dbReference>